<dbReference type="GO" id="GO:0008270">
    <property type="term" value="F:zinc ion binding"/>
    <property type="evidence" value="ECO:0007669"/>
    <property type="project" value="UniProtKB-KW"/>
</dbReference>
<evidence type="ECO:0000259" key="10">
    <source>
        <dbReference type="PROSITE" id="PS51292"/>
    </source>
</evidence>
<keyword evidence="9" id="KW-1133">Transmembrane helix</keyword>
<feature type="compositionally biased region" description="Polar residues" evidence="8">
    <location>
        <begin position="197"/>
        <end position="227"/>
    </location>
</feature>
<evidence type="ECO:0000256" key="2">
    <source>
        <dbReference type="ARBA" id="ARBA00004177"/>
    </source>
</evidence>
<feature type="transmembrane region" description="Helical" evidence="9">
    <location>
        <begin position="339"/>
        <end position="363"/>
    </location>
</feature>
<name>A0A0X3P8G4_SCHSO</name>
<dbReference type="GO" id="GO:0002376">
    <property type="term" value="P:immune system process"/>
    <property type="evidence" value="ECO:0007669"/>
    <property type="project" value="UniProtKB-KW"/>
</dbReference>
<keyword evidence="9" id="KW-0472">Membrane</keyword>
<comment type="subcellular location">
    <subcellularLocation>
        <location evidence="1">Endomembrane system</location>
        <topology evidence="1">Multi-pass membrane protein</topology>
    </subcellularLocation>
    <subcellularLocation>
        <location evidence="2">Endosome</location>
    </subcellularLocation>
    <subcellularLocation>
        <location evidence="3">Lysosome membrane</location>
    </subcellularLocation>
</comment>
<protein>
    <recommendedName>
        <fullName evidence="10">RING-CH-type domain-containing protein</fullName>
    </recommendedName>
</protein>
<feature type="compositionally biased region" description="Low complexity" evidence="8">
    <location>
        <begin position="30"/>
        <end position="43"/>
    </location>
</feature>
<reference evidence="11" key="1">
    <citation type="submission" date="2016-01" db="EMBL/GenBank/DDBJ databases">
        <title>Reference transcriptome for the parasite Schistocephalus solidus: insights into the molecular evolution of parasitism.</title>
        <authorList>
            <person name="Hebert F.O."/>
            <person name="Grambauer S."/>
            <person name="Barber I."/>
            <person name="Landry C.R."/>
            <person name="Aubin-Horth N."/>
        </authorList>
    </citation>
    <scope>NUCLEOTIDE SEQUENCE</scope>
</reference>
<feature type="region of interest" description="Disordered" evidence="8">
    <location>
        <begin position="106"/>
        <end position="127"/>
    </location>
</feature>
<dbReference type="SMART" id="SM00744">
    <property type="entry name" value="RINGv"/>
    <property type="match status" value="1"/>
</dbReference>
<feature type="compositionally biased region" description="Basic and acidic residues" evidence="8">
    <location>
        <begin position="15"/>
        <end position="29"/>
    </location>
</feature>
<feature type="region of interest" description="Disordered" evidence="8">
    <location>
        <begin position="67"/>
        <end position="87"/>
    </location>
</feature>
<sequence>MSKTTQPEDTSIAPDMRKKPENDNQEKVDTSSTPDSATPSTPARSIVRTSGELCSRFLRSSLRLSLSSPRRKTISMSNPLPRPSTSLSVNAMRTAPVTAISTQLPNAARVPSSARAPETVPNPAPLPLEAWTEVPLTNDVSSEAQRHRRPENVSHAFSRNSLTTSSFQRPMCRICHSYRGFVSGNSVCVSAGATGQRPPSSASTLPPARSNASVLSSPPSTISGQTTEDQDEEGGRPRDLGRLIAPCLCDGSLKYVHEVCVQQWISVSHSTKCELCHFPFYMKSYTKPLSKWERLPLTTMERRRLICSVTFHVLALVTVIWSLFVLIERVIAEVQEQNMGWAFWTKLLVIAVGIGGGLIYTYVQWRLYVDLLVRWRDHNRVLLVQVPPKEALKAERTNRVSVGRIPGHEEQRPSVPAQPQQNQEVEVSRLPGNLSANPPPANTTTRVGPSAPPPANQSGTVSQIYTIFPVLPSSRPAPPPS</sequence>
<evidence type="ECO:0000256" key="4">
    <source>
        <dbReference type="ARBA" id="ARBA00022723"/>
    </source>
</evidence>
<keyword evidence="6" id="KW-0862">Zinc</keyword>
<feature type="transmembrane region" description="Helical" evidence="9">
    <location>
        <begin position="305"/>
        <end position="327"/>
    </location>
</feature>
<dbReference type="Pfam" id="PF12906">
    <property type="entry name" value="RINGv"/>
    <property type="match status" value="1"/>
</dbReference>
<feature type="region of interest" description="Disordered" evidence="8">
    <location>
        <begin position="397"/>
        <end position="462"/>
    </location>
</feature>
<evidence type="ECO:0000256" key="8">
    <source>
        <dbReference type="SAM" id="MobiDB-lite"/>
    </source>
</evidence>
<evidence type="ECO:0000256" key="7">
    <source>
        <dbReference type="ARBA" id="ARBA00022859"/>
    </source>
</evidence>
<organism evidence="11">
    <name type="scientific">Schistocephalus solidus</name>
    <name type="common">Tapeworm</name>
    <dbReference type="NCBI Taxonomy" id="70667"/>
    <lineage>
        <taxon>Eukaryota</taxon>
        <taxon>Metazoa</taxon>
        <taxon>Spiralia</taxon>
        <taxon>Lophotrochozoa</taxon>
        <taxon>Platyhelminthes</taxon>
        <taxon>Cestoda</taxon>
        <taxon>Eucestoda</taxon>
        <taxon>Diphyllobothriidea</taxon>
        <taxon>Diphyllobothriidae</taxon>
        <taxon>Schistocephalus</taxon>
    </lineage>
</organism>
<evidence type="ECO:0000256" key="5">
    <source>
        <dbReference type="ARBA" id="ARBA00022771"/>
    </source>
</evidence>
<feature type="region of interest" description="Disordered" evidence="8">
    <location>
        <begin position="1"/>
        <end position="48"/>
    </location>
</feature>
<dbReference type="AlphaFoldDB" id="A0A0X3P8G4"/>
<feature type="domain" description="RING-CH-type" evidence="10">
    <location>
        <begin position="216"/>
        <end position="283"/>
    </location>
</feature>
<dbReference type="GO" id="GO:0005768">
    <property type="term" value="C:endosome"/>
    <property type="evidence" value="ECO:0007669"/>
    <property type="project" value="UniProtKB-SubCell"/>
</dbReference>
<keyword evidence="4" id="KW-0479">Metal-binding</keyword>
<gene>
    <name evidence="11" type="ORF">TR139952</name>
</gene>
<evidence type="ECO:0000256" key="9">
    <source>
        <dbReference type="SAM" id="Phobius"/>
    </source>
</evidence>
<proteinExistence type="predicted"/>
<keyword evidence="9" id="KW-0812">Transmembrane</keyword>
<feature type="region of interest" description="Disordered" evidence="8">
    <location>
        <begin position="192"/>
        <end position="238"/>
    </location>
</feature>
<dbReference type="PANTHER" id="PTHR45981">
    <property type="entry name" value="LD02310P"/>
    <property type="match status" value="1"/>
</dbReference>
<dbReference type="InterPro" id="IPR011016">
    <property type="entry name" value="Znf_RING-CH"/>
</dbReference>
<keyword evidence="5" id="KW-0863">Zinc-finger</keyword>
<dbReference type="Gene3D" id="3.30.40.10">
    <property type="entry name" value="Zinc/RING finger domain, C3HC4 (zinc finger)"/>
    <property type="match status" value="1"/>
</dbReference>
<dbReference type="InterPro" id="IPR013083">
    <property type="entry name" value="Znf_RING/FYVE/PHD"/>
</dbReference>
<dbReference type="GO" id="GO:0005765">
    <property type="term" value="C:lysosomal membrane"/>
    <property type="evidence" value="ECO:0007669"/>
    <property type="project" value="UniProtKB-SubCell"/>
</dbReference>
<evidence type="ECO:0000313" key="11">
    <source>
        <dbReference type="EMBL" id="JAP47650.1"/>
    </source>
</evidence>
<evidence type="ECO:0000256" key="6">
    <source>
        <dbReference type="ARBA" id="ARBA00022833"/>
    </source>
</evidence>
<feature type="compositionally biased region" description="Polar residues" evidence="8">
    <location>
        <begin position="74"/>
        <end position="87"/>
    </location>
</feature>
<evidence type="ECO:0000256" key="1">
    <source>
        <dbReference type="ARBA" id="ARBA00004127"/>
    </source>
</evidence>
<dbReference type="EMBL" id="GEEE01015575">
    <property type="protein sequence ID" value="JAP47650.1"/>
    <property type="molecule type" value="Transcribed_RNA"/>
</dbReference>
<dbReference type="PROSITE" id="PS51292">
    <property type="entry name" value="ZF_RING_CH"/>
    <property type="match status" value="1"/>
</dbReference>
<accession>A0A0X3P8G4</accession>
<dbReference type="SUPFAM" id="SSF57850">
    <property type="entry name" value="RING/U-box"/>
    <property type="match status" value="1"/>
</dbReference>
<keyword evidence="7" id="KW-0391">Immunity</keyword>
<evidence type="ECO:0000256" key="3">
    <source>
        <dbReference type="ARBA" id="ARBA00004656"/>
    </source>
</evidence>